<dbReference type="InterPro" id="IPR008538">
    <property type="entry name" value="Uma2"/>
</dbReference>
<dbReference type="Gene3D" id="3.90.1570.10">
    <property type="entry name" value="tt1808, chain A"/>
    <property type="match status" value="1"/>
</dbReference>
<dbReference type="InterPro" id="IPR011335">
    <property type="entry name" value="Restrct_endonuc-II-like"/>
</dbReference>
<evidence type="ECO:0000259" key="1">
    <source>
        <dbReference type="Pfam" id="PF05685"/>
    </source>
</evidence>
<organism evidence="2 3">
    <name type="scientific">Leptolyngbya boryana NIES-2135</name>
    <dbReference type="NCBI Taxonomy" id="1973484"/>
    <lineage>
        <taxon>Bacteria</taxon>
        <taxon>Bacillati</taxon>
        <taxon>Cyanobacteriota</taxon>
        <taxon>Cyanophyceae</taxon>
        <taxon>Leptolyngbyales</taxon>
        <taxon>Leptolyngbyaceae</taxon>
        <taxon>Leptolyngbya group</taxon>
        <taxon>Leptolyngbya</taxon>
    </lineage>
</organism>
<gene>
    <name evidence="2" type="ORF">NIES2135_34720</name>
</gene>
<protein>
    <recommendedName>
        <fullName evidence="1">Putative restriction endonuclease domain-containing protein</fullName>
    </recommendedName>
</protein>
<dbReference type="PANTHER" id="PTHR34107:SF1">
    <property type="entry name" value="SLL0198 PROTEIN"/>
    <property type="match status" value="1"/>
</dbReference>
<name>A0A1Z4JJA4_LEPBY</name>
<feature type="domain" description="Putative restriction endonuclease" evidence="1">
    <location>
        <begin position="64"/>
        <end position="234"/>
    </location>
</feature>
<dbReference type="InterPro" id="IPR012296">
    <property type="entry name" value="Nuclease_put_TT1808"/>
</dbReference>
<accession>A0A1Z4JJA4</accession>
<dbReference type="SUPFAM" id="SSF52980">
    <property type="entry name" value="Restriction endonuclease-like"/>
    <property type="match status" value="1"/>
</dbReference>
<sequence>MCDRTERFSDRAFSQILQLGKPIDKIHLHFSDRTPNNFSAIVQEYRRILDRLMVHPAFIEITDEELMQMSSKNPELRFERNADGSVVTMPPTGGLSGNREAKAGAYLLVYVERNDLGEVFGPTTGFRLSNTAVRSPDAAFVAKDRLPQNWRQQEDQFIAVAPDFVIEIRSKSDSLTELKAKMQEYIENGVRLGWLIDCKNKTAFVYRADGSVTQYPESATLSGEDVVPGFTLAFQVFL</sequence>
<dbReference type="PANTHER" id="PTHR34107">
    <property type="entry name" value="SLL0198 PROTEIN-RELATED"/>
    <property type="match status" value="1"/>
</dbReference>
<dbReference type="Proteomes" id="UP000217895">
    <property type="component" value="Chromosome"/>
</dbReference>
<dbReference type="Pfam" id="PF05685">
    <property type="entry name" value="Uma2"/>
    <property type="match status" value="1"/>
</dbReference>
<dbReference type="EMBL" id="AP018203">
    <property type="protein sequence ID" value="BAY56637.1"/>
    <property type="molecule type" value="Genomic_DNA"/>
</dbReference>
<dbReference type="AlphaFoldDB" id="A0A1Z4JJA4"/>
<proteinExistence type="predicted"/>
<evidence type="ECO:0000313" key="3">
    <source>
        <dbReference type="Proteomes" id="UP000217895"/>
    </source>
</evidence>
<keyword evidence="3" id="KW-1185">Reference proteome</keyword>
<reference evidence="2 3" key="1">
    <citation type="submission" date="2017-06" db="EMBL/GenBank/DDBJ databases">
        <title>Genome sequencing of cyanobaciteial culture collection at National Institute for Environmental Studies (NIES).</title>
        <authorList>
            <person name="Hirose Y."/>
            <person name="Shimura Y."/>
            <person name="Fujisawa T."/>
            <person name="Nakamura Y."/>
            <person name="Kawachi M."/>
        </authorList>
    </citation>
    <scope>NUCLEOTIDE SEQUENCE [LARGE SCALE GENOMIC DNA]</scope>
    <source>
        <strain evidence="2 3">NIES-2135</strain>
    </source>
</reference>
<evidence type="ECO:0000313" key="2">
    <source>
        <dbReference type="EMBL" id="BAY56637.1"/>
    </source>
</evidence>
<dbReference type="CDD" id="cd06260">
    <property type="entry name" value="DUF820-like"/>
    <property type="match status" value="1"/>
</dbReference>